<dbReference type="RefSeq" id="WP_184392440.1">
    <property type="nucleotide sequence ID" value="NZ_BAAAJD010000134.1"/>
</dbReference>
<gene>
    <name evidence="1" type="ORF">HDA36_003032</name>
</gene>
<evidence type="ECO:0000313" key="2">
    <source>
        <dbReference type="Proteomes" id="UP000572635"/>
    </source>
</evidence>
<name>A0A7W8QNC0_9ACTN</name>
<protein>
    <submittedName>
        <fullName evidence="1">Uncharacterized protein</fullName>
    </submittedName>
</protein>
<organism evidence="1 2">
    <name type="scientific">Nocardiopsis composta</name>
    <dbReference type="NCBI Taxonomy" id="157465"/>
    <lineage>
        <taxon>Bacteria</taxon>
        <taxon>Bacillati</taxon>
        <taxon>Actinomycetota</taxon>
        <taxon>Actinomycetes</taxon>
        <taxon>Streptosporangiales</taxon>
        <taxon>Nocardiopsidaceae</taxon>
        <taxon>Nocardiopsis</taxon>
    </lineage>
</organism>
<dbReference type="Proteomes" id="UP000572635">
    <property type="component" value="Unassembled WGS sequence"/>
</dbReference>
<dbReference type="EMBL" id="JACHDB010000001">
    <property type="protein sequence ID" value="MBB5432948.1"/>
    <property type="molecule type" value="Genomic_DNA"/>
</dbReference>
<reference evidence="1 2" key="1">
    <citation type="submission" date="2020-08" db="EMBL/GenBank/DDBJ databases">
        <title>Sequencing the genomes of 1000 actinobacteria strains.</title>
        <authorList>
            <person name="Klenk H.-P."/>
        </authorList>
    </citation>
    <scope>NUCLEOTIDE SEQUENCE [LARGE SCALE GENOMIC DNA]</scope>
    <source>
        <strain evidence="1 2">DSM 44551</strain>
    </source>
</reference>
<accession>A0A7W8QNC0</accession>
<evidence type="ECO:0000313" key="1">
    <source>
        <dbReference type="EMBL" id="MBB5432948.1"/>
    </source>
</evidence>
<proteinExistence type="predicted"/>
<sequence length="104" mass="10588">MSGFTACAVGSTCSRGFVDAAGGRVIAVAWPEIRSIEGQGTRFAIGSLPVGGAFACEVAFTARGTGRDAVWRFNTTYSGVGGLAGPLSRRSGVPVTGLTDPHRP</sequence>
<keyword evidence="2" id="KW-1185">Reference proteome</keyword>
<dbReference type="AlphaFoldDB" id="A0A7W8QNC0"/>
<comment type="caution">
    <text evidence="1">The sequence shown here is derived from an EMBL/GenBank/DDBJ whole genome shotgun (WGS) entry which is preliminary data.</text>
</comment>